<organism evidence="2">
    <name type="scientific">Ditylum brightwellii</name>
    <dbReference type="NCBI Taxonomy" id="49249"/>
    <lineage>
        <taxon>Eukaryota</taxon>
        <taxon>Sar</taxon>
        <taxon>Stramenopiles</taxon>
        <taxon>Ochrophyta</taxon>
        <taxon>Bacillariophyta</taxon>
        <taxon>Mediophyceae</taxon>
        <taxon>Lithodesmiophycidae</taxon>
        <taxon>Lithodesmiales</taxon>
        <taxon>Lithodesmiaceae</taxon>
        <taxon>Ditylum</taxon>
    </lineage>
</organism>
<dbReference type="EMBL" id="HBNS01002663">
    <property type="protein sequence ID" value="CAE4582224.1"/>
    <property type="molecule type" value="Transcribed_RNA"/>
</dbReference>
<accession>A0A7S4QFN5</accession>
<evidence type="ECO:0000313" key="2">
    <source>
        <dbReference type="EMBL" id="CAE4582224.1"/>
    </source>
</evidence>
<evidence type="ECO:0000259" key="1">
    <source>
        <dbReference type="Pfam" id="PF00443"/>
    </source>
</evidence>
<dbReference type="GO" id="GO:0016579">
    <property type="term" value="P:protein deubiquitination"/>
    <property type="evidence" value="ECO:0007669"/>
    <property type="project" value="InterPro"/>
</dbReference>
<dbReference type="SUPFAM" id="SSF54001">
    <property type="entry name" value="Cysteine proteinases"/>
    <property type="match status" value="1"/>
</dbReference>
<protein>
    <recommendedName>
        <fullName evidence="1">Peptidase C19 ubiquitin carboxyl-terminal hydrolase domain-containing protein</fullName>
    </recommendedName>
</protein>
<dbReference type="InterPro" id="IPR038765">
    <property type="entry name" value="Papain-like_cys_pep_sf"/>
</dbReference>
<sequence length="112" mass="13087">MYKGHYYAYVRPDIRSDRWYRFDDDKVTPVDFKDVIADSYGGRARRAKKRRAQKQEEQKKKRFFGRLFRGIGGGGGGQSFGWGGRTSSAYMLQYVRRCDISLLYGEGQTKHQ</sequence>
<dbReference type="AlphaFoldDB" id="A0A7S4QFN5"/>
<feature type="domain" description="Peptidase C19 ubiquitin carboxyl-terminal hydrolase" evidence="1">
    <location>
        <begin position="2"/>
        <end position="94"/>
    </location>
</feature>
<dbReference type="Pfam" id="PF00443">
    <property type="entry name" value="UCH"/>
    <property type="match status" value="1"/>
</dbReference>
<dbReference type="InterPro" id="IPR001394">
    <property type="entry name" value="Peptidase_C19_UCH"/>
</dbReference>
<reference evidence="2" key="1">
    <citation type="submission" date="2021-01" db="EMBL/GenBank/DDBJ databases">
        <authorList>
            <person name="Corre E."/>
            <person name="Pelletier E."/>
            <person name="Niang G."/>
            <person name="Scheremetjew M."/>
            <person name="Finn R."/>
            <person name="Kale V."/>
            <person name="Holt S."/>
            <person name="Cochrane G."/>
            <person name="Meng A."/>
            <person name="Brown T."/>
            <person name="Cohen L."/>
        </authorList>
    </citation>
    <scope>NUCLEOTIDE SEQUENCE</scope>
    <source>
        <strain evidence="2">GSO104</strain>
    </source>
</reference>
<gene>
    <name evidence="2" type="ORF">DBRI00130_LOCUS2138</name>
</gene>
<dbReference type="Gene3D" id="3.90.70.10">
    <property type="entry name" value="Cysteine proteinases"/>
    <property type="match status" value="1"/>
</dbReference>
<proteinExistence type="predicted"/>
<name>A0A7S4QFN5_9STRA</name>
<dbReference type="GO" id="GO:0004843">
    <property type="term" value="F:cysteine-type deubiquitinase activity"/>
    <property type="evidence" value="ECO:0007669"/>
    <property type="project" value="InterPro"/>
</dbReference>